<evidence type="ECO:0000313" key="1">
    <source>
        <dbReference type="EMBL" id="MPM08079.1"/>
    </source>
</evidence>
<proteinExistence type="predicted"/>
<comment type="caution">
    <text evidence="1">The sequence shown here is derived from an EMBL/GenBank/DDBJ whole genome shotgun (WGS) entry which is preliminary data.</text>
</comment>
<sequence>MKKFFAVFVLIGLLVASCADDGDGTPTIINPNAKLTCKIDGATWTALTRVTTNTAGGFSINGSALQGDALDISIVGETTGTYTLGTLQYNFTASYSPVASNSDSLYTAINGTVVLTTVDQTARRISGNFNFNAINVKNNTLSIAVTDGVFESLSYN</sequence>
<dbReference type="EMBL" id="VSSQ01001409">
    <property type="protein sequence ID" value="MPM08079.1"/>
    <property type="molecule type" value="Genomic_DNA"/>
</dbReference>
<reference evidence="1" key="1">
    <citation type="submission" date="2019-08" db="EMBL/GenBank/DDBJ databases">
        <authorList>
            <person name="Kucharzyk K."/>
            <person name="Murdoch R.W."/>
            <person name="Higgins S."/>
            <person name="Loffler F."/>
        </authorList>
    </citation>
    <scope>NUCLEOTIDE SEQUENCE</scope>
</reference>
<dbReference type="InterPro" id="IPR046219">
    <property type="entry name" value="DUF6252"/>
</dbReference>
<dbReference type="PROSITE" id="PS51257">
    <property type="entry name" value="PROKAR_LIPOPROTEIN"/>
    <property type="match status" value="1"/>
</dbReference>
<dbReference type="AlphaFoldDB" id="A0A644WWB3"/>
<organism evidence="1">
    <name type="scientific">bioreactor metagenome</name>
    <dbReference type="NCBI Taxonomy" id="1076179"/>
    <lineage>
        <taxon>unclassified sequences</taxon>
        <taxon>metagenomes</taxon>
        <taxon>ecological metagenomes</taxon>
    </lineage>
</organism>
<accession>A0A644WWB3</accession>
<protein>
    <submittedName>
        <fullName evidence="1">Uncharacterized protein</fullName>
    </submittedName>
</protein>
<name>A0A644WWB3_9ZZZZ</name>
<dbReference type="Pfam" id="PF19765">
    <property type="entry name" value="DUF6252"/>
    <property type="match status" value="1"/>
</dbReference>
<gene>
    <name evidence="1" type="ORF">SDC9_54391</name>
</gene>